<evidence type="ECO:0000313" key="3">
    <source>
        <dbReference type="Proteomes" id="UP001142372"/>
    </source>
</evidence>
<keyword evidence="1" id="KW-0812">Transmembrane</keyword>
<keyword evidence="3" id="KW-1185">Reference proteome</keyword>
<protein>
    <submittedName>
        <fullName evidence="2">Uncharacterized protein</fullName>
    </submittedName>
</protein>
<gene>
    <name evidence="2" type="ORF">GCM10017584_12110</name>
</gene>
<reference evidence="2" key="2">
    <citation type="submission" date="2023-01" db="EMBL/GenBank/DDBJ databases">
        <authorList>
            <person name="Sun Q."/>
            <person name="Evtushenko L."/>
        </authorList>
    </citation>
    <scope>NUCLEOTIDE SEQUENCE</scope>
    <source>
        <strain evidence="2">VKM Ac-1401</strain>
    </source>
</reference>
<organism evidence="2 3">
    <name type="scientific">Leifsonia poae</name>
    <dbReference type="NCBI Taxonomy" id="110933"/>
    <lineage>
        <taxon>Bacteria</taxon>
        <taxon>Bacillati</taxon>
        <taxon>Actinomycetota</taxon>
        <taxon>Actinomycetes</taxon>
        <taxon>Micrococcales</taxon>
        <taxon>Microbacteriaceae</taxon>
        <taxon>Leifsonia</taxon>
    </lineage>
</organism>
<name>A0A9W6H8I3_9MICO</name>
<dbReference type="RefSeq" id="WP_271176320.1">
    <property type="nucleotide sequence ID" value="NZ_BAAAJO010000003.1"/>
</dbReference>
<evidence type="ECO:0000256" key="1">
    <source>
        <dbReference type="SAM" id="Phobius"/>
    </source>
</evidence>
<proteinExistence type="predicted"/>
<dbReference type="Proteomes" id="UP001142372">
    <property type="component" value="Unassembled WGS sequence"/>
</dbReference>
<accession>A0A9W6H8I3</accession>
<feature type="transmembrane region" description="Helical" evidence="1">
    <location>
        <begin position="66"/>
        <end position="88"/>
    </location>
</feature>
<sequence>MVGDERARRISVIAGVLSGVVIALVVLGYWFAVWLFAAAPSFVPAPGDAVTPGHYDEVFRVGVVALVYWVGAFTVALGVVVAITVLGVRTLERLWECSSASLIVPRVDEADPAVTIARIAGRAGP</sequence>
<keyword evidence="1" id="KW-0472">Membrane</keyword>
<evidence type="ECO:0000313" key="2">
    <source>
        <dbReference type="EMBL" id="GLJ75637.1"/>
    </source>
</evidence>
<feature type="transmembrane region" description="Helical" evidence="1">
    <location>
        <begin position="12"/>
        <end position="37"/>
    </location>
</feature>
<keyword evidence="1" id="KW-1133">Transmembrane helix</keyword>
<comment type="caution">
    <text evidence="2">The sequence shown here is derived from an EMBL/GenBank/DDBJ whole genome shotgun (WGS) entry which is preliminary data.</text>
</comment>
<reference evidence="2" key="1">
    <citation type="journal article" date="2014" name="Int. J. Syst. Evol. Microbiol.">
        <title>Complete genome sequence of Corynebacterium casei LMG S-19264T (=DSM 44701T), isolated from a smear-ripened cheese.</title>
        <authorList>
            <consortium name="US DOE Joint Genome Institute (JGI-PGF)"/>
            <person name="Walter F."/>
            <person name="Albersmeier A."/>
            <person name="Kalinowski J."/>
            <person name="Ruckert C."/>
        </authorList>
    </citation>
    <scope>NUCLEOTIDE SEQUENCE</scope>
    <source>
        <strain evidence="2">VKM Ac-1401</strain>
    </source>
</reference>
<dbReference type="AlphaFoldDB" id="A0A9W6H8I3"/>
<dbReference type="EMBL" id="BSEN01000005">
    <property type="protein sequence ID" value="GLJ75637.1"/>
    <property type="molecule type" value="Genomic_DNA"/>
</dbReference>